<reference evidence="2" key="1">
    <citation type="journal article" date="2015" name="Nature">
        <title>Complex archaea that bridge the gap between prokaryotes and eukaryotes.</title>
        <authorList>
            <person name="Spang A."/>
            <person name="Saw J.H."/>
            <person name="Jorgensen S.L."/>
            <person name="Zaremba-Niedzwiedzka K."/>
            <person name="Martijn J."/>
            <person name="Lind A.E."/>
            <person name="van Eijk R."/>
            <person name="Schleper C."/>
            <person name="Guy L."/>
            <person name="Ettema T.J."/>
        </authorList>
    </citation>
    <scope>NUCLEOTIDE SEQUENCE</scope>
</reference>
<evidence type="ECO:0000256" key="1">
    <source>
        <dbReference type="SAM" id="Phobius"/>
    </source>
</evidence>
<keyword evidence="1" id="KW-0812">Transmembrane</keyword>
<comment type="caution">
    <text evidence="2">The sequence shown here is derived from an EMBL/GenBank/DDBJ whole genome shotgun (WGS) entry which is preliminary data.</text>
</comment>
<dbReference type="InterPro" id="IPR021497">
    <property type="entry name" value="GTA_holin_3TM"/>
</dbReference>
<organism evidence="2">
    <name type="scientific">marine sediment metagenome</name>
    <dbReference type="NCBI Taxonomy" id="412755"/>
    <lineage>
        <taxon>unclassified sequences</taxon>
        <taxon>metagenomes</taxon>
        <taxon>ecological metagenomes</taxon>
    </lineage>
</organism>
<dbReference type="Pfam" id="PF11351">
    <property type="entry name" value="GTA_holin_3TM"/>
    <property type="match status" value="1"/>
</dbReference>
<feature type="transmembrane region" description="Helical" evidence="1">
    <location>
        <begin position="86"/>
        <end position="108"/>
    </location>
</feature>
<sequence>MSFNPFDALKKILGSVAGGIPVVGGSIRDMILKIDTEVERMTPEQRLVLENAVRVTELENFKMVLADSADMRRLAMAELEQPYIKFVRPGILVGLFLIIVFYLVGVPIIESFGHEIPSPDMNKLPSELWWLFGSAYLGYGTMREIGKKNKLGAK</sequence>
<keyword evidence="1" id="KW-0472">Membrane</keyword>
<gene>
    <name evidence="2" type="ORF">LCGC14_3024040</name>
</gene>
<evidence type="ECO:0008006" key="3">
    <source>
        <dbReference type="Google" id="ProtNLM"/>
    </source>
</evidence>
<accession>A0A0F8XHJ8</accession>
<protein>
    <recommendedName>
        <fullName evidence="3">Holin of 3TMs, for gene-transfer release</fullName>
    </recommendedName>
</protein>
<dbReference type="EMBL" id="LAZR01062955">
    <property type="protein sequence ID" value="KKK60470.1"/>
    <property type="molecule type" value="Genomic_DNA"/>
</dbReference>
<proteinExistence type="predicted"/>
<feature type="transmembrane region" description="Helical" evidence="1">
    <location>
        <begin position="128"/>
        <end position="146"/>
    </location>
</feature>
<name>A0A0F8XHJ8_9ZZZZ</name>
<dbReference type="AlphaFoldDB" id="A0A0F8XHJ8"/>
<keyword evidence="1" id="KW-1133">Transmembrane helix</keyword>
<evidence type="ECO:0000313" key="2">
    <source>
        <dbReference type="EMBL" id="KKK60470.1"/>
    </source>
</evidence>